<protein>
    <recommendedName>
        <fullName evidence="7">Protein kinase domain-containing protein</fullName>
    </recommendedName>
</protein>
<gene>
    <name evidence="8" type="ORF">D0Y53_00265</name>
</gene>
<evidence type="ECO:0000256" key="4">
    <source>
        <dbReference type="ARBA" id="ARBA00022840"/>
    </source>
</evidence>
<keyword evidence="2 5" id="KW-0547">Nucleotide-binding</keyword>
<dbReference type="Gene3D" id="3.90.1580.10">
    <property type="entry name" value="paralog of FGE (formylglycine-generating enzyme)"/>
    <property type="match status" value="1"/>
</dbReference>
<name>A0A372DRV0_9GAMM</name>
<dbReference type="AlphaFoldDB" id="A0A372DRV0"/>
<dbReference type="PANTHER" id="PTHR43289">
    <property type="entry name" value="MITOGEN-ACTIVATED PROTEIN KINASE KINASE KINASE 20-RELATED"/>
    <property type="match status" value="1"/>
</dbReference>
<dbReference type="CDD" id="cd14014">
    <property type="entry name" value="STKc_PknB_like"/>
    <property type="match status" value="1"/>
</dbReference>
<reference evidence="8 9" key="1">
    <citation type="submission" date="2018-08" db="EMBL/GenBank/DDBJ databases">
        <title>Lysobacter weifangensis sp. nov., a new member of the family 'Xanthomonadaceae', isolated from soil in a farmland.</title>
        <authorList>
            <person name="Zhao H."/>
        </authorList>
    </citation>
    <scope>NUCLEOTIDE SEQUENCE [LARGE SCALE GENOMIC DNA]</scope>
    <source>
        <strain evidence="8 9">WF-2</strain>
    </source>
</reference>
<dbReference type="PROSITE" id="PS00107">
    <property type="entry name" value="PROTEIN_KINASE_ATP"/>
    <property type="match status" value="1"/>
</dbReference>
<dbReference type="InterPro" id="IPR011009">
    <property type="entry name" value="Kinase-like_dom_sf"/>
</dbReference>
<keyword evidence="1" id="KW-0808">Transferase</keyword>
<dbReference type="InterPro" id="IPR042095">
    <property type="entry name" value="SUMF_sf"/>
</dbReference>
<dbReference type="SMART" id="SM00220">
    <property type="entry name" value="S_TKc"/>
    <property type="match status" value="1"/>
</dbReference>
<evidence type="ECO:0000256" key="1">
    <source>
        <dbReference type="ARBA" id="ARBA00022679"/>
    </source>
</evidence>
<dbReference type="Proteomes" id="UP000262917">
    <property type="component" value="Unassembled WGS sequence"/>
</dbReference>
<keyword evidence="9" id="KW-1185">Reference proteome</keyword>
<dbReference type="InterPro" id="IPR000719">
    <property type="entry name" value="Prot_kinase_dom"/>
</dbReference>
<dbReference type="Gene3D" id="1.10.510.10">
    <property type="entry name" value="Transferase(Phosphotransferase) domain 1"/>
    <property type="match status" value="1"/>
</dbReference>
<dbReference type="InterPro" id="IPR016187">
    <property type="entry name" value="CTDL_fold"/>
</dbReference>
<dbReference type="GO" id="GO:0004674">
    <property type="term" value="F:protein serine/threonine kinase activity"/>
    <property type="evidence" value="ECO:0007669"/>
    <property type="project" value="TreeGrafter"/>
</dbReference>
<feature type="binding site" evidence="5">
    <location>
        <position position="69"/>
    </location>
    <ligand>
        <name>ATP</name>
        <dbReference type="ChEBI" id="CHEBI:30616"/>
    </ligand>
</feature>
<dbReference type="EMBL" id="QVPD01000001">
    <property type="protein sequence ID" value="RFP62298.1"/>
    <property type="molecule type" value="Genomic_DNA"/>
</dbReference>
<organism evidence="8 9">
    <name type="scientific">Cognatiluteimonas weifangensis</name>
    <dbReference type="NCBI Taxonomy" id="2303539"/>
    <lineage>
        <taxon>Bacteria</taxon>
        <taxon>Pseudomonadati</taxon>
        <taxon>Pseudomonadota</taxon>
        <taxon>Gammaproteobacteria</taxon>
        <taxon>Lysobacterales</taxon>
        <taxon>Lysobacteraceae</taxon>
        <taxon>Cognatiluteimonas</taxon>
    </lineage>
</organism>
<evidence type="ECO:0000313" key="9">
    <source>
        <dbReference type="Proteomes" id="UP000262917"/>
    </source>
</evidence>
<comment type="caution">
    <text evidence="8">The sequence shown here is derived from an EMBL/GenBank/DDBJ whole genome shotgun (WGS) entry which is preliminary data.</text>
</comment>
<dbReference type="InterPro" id="IPR017441">
    <property type="entry name" value="Protein_kinase_ATP_BS"/>
</dbReference>
<evidence type="ECO:0000313" key="8">
    <source>
        <dbReference type="EMBL" id="RFP62298.1"/>
    </source>
</evidence>
<feature type="region of interest" description="Disordered" evidence="6">
    <location>
        <begin position="1"/>
        <end position="31"/>
    </location>
</feature>
<evidence type="ECO:0000256" key="6">
    <source>
        <dbReference type="SAM" id="MobiDB-lite"/>
    </source>
</evidence>
<sequence>MLGAPQPGARMSATPPDPDAATPAPGDAPDGVPLPEIAGYRLLRVLGAGGMSTVYLGRQESLGREVAIKVMLPEALADEVSRRRFENEARTIARLEHPHIVGIFEVGRTRAGLPYYAMPYLARGHLGQREFAQDGHENGHARVRAILHALLSALDYAHARGVVHRDVKAENVLFDEAERPLLADFGIALRRGFGPRVTTAGMAVGSTAYMAPEQARGEEVDARADLYSVGVLAWEMLTGKLPYMAGDALSMAVMHAQDPIPRLPRPLRHWQRFLDKALAKSPAQRFHNAQRMREALDRVPLRGGQPLTRALAGVQRGLARVRHWPRAAWLAVLLLGAAGIGFALRQGGGDERFFRVPGAERSAPASPGLLGDITDPMLRPLPVSPAERWITAAEQQLRAHALTAPRGANAYDSLLAAWHADAGHPRLPAATAALLGAFAEQAERRIRSGDTARARDYVDRAAQLSAAAPHGDPAALAQLRARVAKALDARIADAAAHYDRDTALRLADSARALGLDAAASQALRARAQAIPRSGDALPGEADMRLVATGDGMIAVARSEVSHAEYARFASATGRDAALCRERLSPLRIVKPISWREPGFATTPGQPVVCVSWADADAYARWLSQRSGHRYRLPDAAEAGALPAGGGAKPVAEWLRECRDGCRERLTRGRSWRGGADAAREAARGYDDVGFRLVREL</sequence>
<keyword evidence="4 5" id="KW-0067">ATP-binding</keyword>
<evidence type="ECO:0000256" key="5">
    <source>
        <dbReference type="PROSITE-ProRule" id="PRU10141"/>
    </source>
</evidence>
<evidence type="ECO:0000256" key="2">
    <source>
        <dbReference type="ARBA" id="ARBA00022741"/>
    </source>
</evidence>
<feature type="compositionally biased region" description="Low complexity" evidence="6">
    <location>
        <begin position="19"/>
        <end position="31"/>
    </location>
</feature>
<dbReference type="SUPFAM" id="SSF56112">
    <property type="entry name" value="Protein kinase-like (PK-like)"/>
    <property type="match status" value="1"/>
</dbReference>
<dbReference type="PROSITE" id="PS00108">
    <property type="entry name" value="PROTEIN_KINASE_ST"/>
    <property type="match status" value="1"/>
</dbReference>
<dbReference type="Pfam" id="PF03781">
    <property type="entry name" value="FGE-sulfatase"/>
    <property type="match status" value="1"/>
</dbReference>
<dbReference type="InterPro" id="IPR005532">
    <property type="entry name" value="SUMF_dom"/>
</dbReference>
<proteinExistence type="predicted"/>
<dbReference type="Gene3D" id="3.30.200.20">
    <property type="entry name" value="Phosphorylase Kinase, domain 1"/>
    <property type="match status" value="1"/>
</dbReference>
<accession>A0A372DRV0</accession>
<evidence type="ECO:0000256" key="3">
    <source>
        <dbReference type="ARBA" id="ARBA00022777"/>
    </source>
</evidence>
<dbReference type="Pfam" id="PF00069">
    <property type="entry name" value="Pkinase"/>
    <property type="match status" value="1"/>
</dbReference>
<dbReference type="PANTHER" id="PTHR43289:SF6">
    <property type="entry name" value="SERINE_THREONINE-PROTEIN KINASE NEKL-3"/>
    <property type="match status" value="1"/>
</dbReference>
<dbReference type="SUPFAM" id="SSF56436">
    <property type="entry name" value="C-type lectin-like"/>
    <property type="match status" value="1"/>
</dbReference>
<dbReference type="GO" id="GO:0005524">
    <property type="term" value="F:ATP binding"/>
    <property type="evidence" value="ECO:0007669"/>
    <property type="project" value="UniProtKB-UniRule"/>
</dbReference>
<dbReference type="PROSITE" id="PS50011">
    <property type="entry name" value="PROTEIN_KINASE_DOM"/>
    <property type="match status" value="1"/>
</dbReference>
<feature type="domain" description="Protein kinase" evidence="7">
    <location>
        <begin position="40"/>
        <end position="308"/>
    </location>
</feature>
<dbReference type="InterPro" id="IPR008271">
    <property type="entry name" value="Ser/Thr_kinase_AS"/>
</dbReference>
<evidence type="ECO:0000259" key="7">
    <source>
        <dbReference type="PROSITE" id="PS50011"/>
    </source>
</evidence>
<keyword evidence="3" id="KW-0418">Kinase</keyword>